<sequence length="232" mass="26270">MHQWESHLHWSFLEQHVLMPSITLDSFSGFLAASLLTMCICVAERCLTRLLEKQWQPPFVRYSRWQKCVSRGVLYWLATFARLSYMLIAMTFHLGLILVITTTLTITQSVIELLNPPNSQKSGHGRSATDSDEPLLHERSYDRGSVITRPRSKSKPDHIFIHPNHSNIARADAAALELGISGNTDRVHGNRYEREETAWRAGEGKEAARALLGSTRKAAEDQFHISNDSDSD</sequence>
<dbReference type="InParanoid" id="A0A369K4I7"/>
<evidence type="ECO:0000313" key="3">
    <source>
        <dbReference type="EMBL" id="RDB29541.1"/>
    </source>
</evidence>
<keyword evidence="2" id="KW-0812">Transmembrane</keyword>
<organism evidence="3 4">
    <name type="scientific">Hypsizygus marmoreus</name>
    <name type="common">White beech mushroom</name>
    <name type="synonym">Agaricus marmoreus</name>
    <dbReference type="NCBI Taxonomy" id="39966"/>
    <lineage>
        <taxon>Eukaryota</taxon>
        <taxon>Fungi</taxon>
        <taxon>Dikarya</taxon>
        <taxon>Basidiomycota</taxon>
        <taxon>Agaricomycotina</taxon>
        <taxon>Agaricomycetes</taxon>
        <taxon>Agaricomycetidae</taxon>
        <taxon>Agaricales</taxon>
        <taxon>Tricholomatineae</taxon>
        <taxon>Lyophyllaceae</taxon>
        <taxon>Hypsizygus</taxon>
    </lineage>
</organism>
<protein>
    <recommendedName>
        <fullName evidence="5">Copper transporter</fullName>
    </recommendedName>
</protein>
<dbReference type="Proteomes" id="UP000076154">
    <property type="component" value="Unassembled WGS sequence"/>
</dbReference>
<feature type="transmembrane region" description="Helical" evidence="2">
    <location>
        <begin position="27"/>
        <end position="47"/>
    </location>
</feature>
<dbReference type="EMBL" id="LUEZ02000010">
    <property type="protein sequence ID" value="RDB29541.1"/>
    <property type="molecule type" value="Genomic_DNA"/>
</dbReference>
<evidence type="ECO:0000313" key="4">
    <source>
        <dbReference type="Proteomes" id="UP000076154"/>
    </source>
</evidence>
<evidence type="ECO:0000256" key="1">
    <source>
        <dbReference type="SAM" id="MobiDB-lite"/>
    </source>
</evidence>
<keyword evidence="4" id="KW-1185">Reference proteome</keyword>
<evidence type="ECO:0000256" key="2">
    <source>
        <dbReference type="SAM" id="Phobius"/>
    </source>
</evidence>
<proteinExistence type="predicted"/>
<feature type="region of interest" description="Disordered" evidence="1">
    <location>
        <begin position="117"/>
        <end position="158"/>
    </location>
</feature>
<reference evidence="3" key="1">
    <citation type="submission" date="2018-04" db="EMBL/GenBank/DDBJ databases">
        <title>Whole genome sequencing of Hypsizygus marmoreus.</title>
        <authorList>
            <person name="Choi I.-G."/>
            <person name="Min B."/>
            <person name="Kim J.-G."/>
            <person name="Kim S."/>
            <person name="Oh Y.-L."/>
            <person name="Kong W.-S."/>
            <person name="Park H."/>
            <person name="Jeong J."/>
            <person name="Song E.-S."/>
        </authorList>
    </citation>
    <scope>NUCLEOTIDE SEQUENCE [LARGE SCALE GENOMIC DNA]</scope>
    <source>
        <strain evidence="3">51987-8</strain>
    </source>
</reference>
<evidence type="ECO:0008006" key="5">
    <source>
        <dbReference type="Google" id="ProtNLM"/>
    </source>
</evidence>
<keyword evidence="2" id="KW-1133">Transmembrane helix</keyword>
<name>A0A369K4I7_HYPMA</name>
<feature type="transmembrane region" description="Helical" evidence="2">
    <location>
        <begin position="68"/>
        <end position="88"/>
    </location>
</feature>
<comment type="caution">
    <text evidence="3">The sequence shown here is derived from an EMBL/GenBank/DDBJ whole genome shotgun (WGS) entry which is preliminary data.</text>
</comment>
<gene>
    <name evidence="3" type="ORF">Hypma_015918</name>
</gene>
<dbReference type="OrthoDB" id="73901at2759"/>
<keyword evidence="2" id="KW-0472">Membrane</keyword>
<accession>A0A369K4I7</accession>
<dbReference type="AlphaFoldDB" id="A0A369K4I7"/>